<evidence type="ECO:0000256" key="5">
    <source>
        <dbReference type="PROSITE-ProRule" id="PRU00108"/>
    </source>
</evidence>
<reference evidence="9" key="1">
    <citation type="submission" date="2023-01" db="EMBL/GenBank/DDBJ databases">
        <title>Genome assembly of the deep-sea coral Lophelia pertusa.</title>
        <authorList>
            <person name="Herrera S."/>
            <person name="Cordes E."/>
        </authorList>
    </citation>
    <scope>NUCLEOTIDE SEQUENCE</scope>
    <source>
        <strain evidence="9">USNM1676648</strain>
        <tissue evidence="9">Polyp</tissue>
    </source>
</reference>
<evidence type="ECO:0000313" key="10">
    <source>
        <dbReference type="Proteomes" id="UP001163046"/>
    </source>
</evidence>
<dbReference type="Pfam" id="PF00046">
    <property type="entry name" value="Homeodomain"/>
    <property type="match status" value="1"/>
</dbReference>
<comment type="subcellular location">
    <subcellularLocation>
        <location evidence="1 5 6">Nucleus</location>
    </subcellularLocation>
</comment>
<dbReference type="EMBL" id="MU826350">
    <property type="protein sequence ID" value="KAJ7381297.1"/>
    <property type="molecule type" value="Genomic_DNA"/>
</dbReference>
<feature type="DNA-binding region" description="Homeobox" evidence="5">
    <location>
        <begin position="51"/>
        <end position="81"/>
    </location>
</feature>
<dbReference type="InterPro" id="IPR017970">
    <property type="entry name" value="Homeobox_CS"/>
</dbReference>
<dbReference type="GO" id="GO:0003677">
    <property type="term" value="F:DNA binding"/>
    <property type="evidence" value="ECO:0007669"/>
    <property type="project" value="UniProtKB-UniRule"/>
</dbReference>
<keyword evidence="4 5" id="KW-0539">Nucleus</keyword>
<evidence type="ECO:0000256" key="4">
    <source>
        <dbReference type="ARBA" id="ARBA00023242"/>
    </source>
</evidence>
<feature type="region of interest" description="Disordered" evidence="7">
    <location>
        <begin position="95"/>
        <end position="115"/>
    </location>
</feature>
<keyword evidence="10" id="KW-1185">Reference proteome</keyword>
<dbReference type="GO" id="GO:0005634">
    <property type="term" value="C:nucleus"/>
    <property type="evidence" value="ECO:0007669"/>
    <property type="project" value="UniProtKB-SubCell"/>
</dbReference>
<dbReference type="SUPFAM" id="SSF46689">
    <property type="entry name" value="Homeodomain-like"/>
    <property type="match status" value="1"/>
</dbReference>
<evidence type="ECO:0000256" key="6">
    <source>
        <dbReference type="RuleBase" id="RU000682"/>
    </source>
</evidence>
<proteinExistence type="predicted"/>
<organism evidence="9 10">
    <name type="scientific">Desmophyllum pertusum</name>
    <dbReference type="NCBI Taxonomy" id="174260"/>
    <lineage>
        <taxon>Eukaryota</taxon>
        <taxon>Metazoa</taxon>
        <taxon>Cnidaria</taxon>
        <taxon>Anthozoa</taxon>
        <taxon>Hexacorallia</taxon>
        <taxon>Scleractinia</taxon>
        <taxon>Caryophylliina</taxon>
        <taxon>Caryophylliidae</taxon>
        <taxon>Desmophyllum</taxon>
    </lineage>
</organism>
<name>A0A9X0CZ52_9CNID</name>
<evidence type="ECO:0000259" key="8">
    <source>
        <dbReference type="PROSITE" id="PS50071"/>
    </source>
</evidence>
<feature type="region of interest" description="Disordered" evidence="7">
    <location>
        <begin position="22"/>
        <end position="51"/>
    </location>
</feature>
<feature type="compositionally biased region" description="Polar residues" evidence="7">
    <location>
        <begin position="37"/>
        <end position="48"/>
    </location>
</feature>
<dbReference type="GO" id="GO:0000981">
    <property type="term" value="F:DNA-binding transcription factor activity, RNA polymerase II-specific"/>
    <property type="evidence" value="ECO:0007669"/>
    <property type="project" value="InterPro"/>
</dbReference>
<dbReference type="InterPro" id="IPR050848">
    <property type="entry name" value="Homeobox_TF"/>
</dbReference>
<dbReference type="OrthoDB" id="6159439at2759"/>
<keyword evidence="3 5" id="KW-0371">Homeobox</keyword>
<dbReference type="SMART" id="SM00389">
    <property type="entry name" value="HOX"/>
    <property type="match status" value="1"/>
</dbReference>
<dbReference type="CDD" id="cd00086">
    <property type="entry name" value="homeodomain"/>
    <property type="match status" value="1"/>
</dbReference>
<dbReference type="InterPro" id="IPR001356">
    <property type="entry name" value="HD"/>
</dbReference>
<evidence type="ECO:0000256" key="7">
    <source>
        <dbReference type="SAM" id="MobiDB-lite"/>
    </source>
</evidence>
<evidence type="ECO:0000256" key="2">
    <source>
        <dbReference type="ARBA" id="ARBA00023125"/>
    </source>
</evidence>
<comment type="caution">
    <text evidence="9">The sequence shown here is derived from an EMBL/GenBank/DDBJ whole genome shotgun (WGS) entry which is preliminary data.</text>
</comment>
<dbReference type="PROSITE" id="PS00027">
    <property type="entry name" value="HOMEOBOX_1"/>
    <property type="match status" value="1"/>
</dbReference>
<dbReference type="PROSITE" id="PS50071">
    <property type="entry name" value="HOMEOBOX_2"/>
    <property type="match status" value="1"/>
</dbReference>
<evidence type="ECO:0000313" key="9">
    <source>
        <dbReference type="EMBL" id="KAJ7381297.1"/>
    </source>
</evidence>
<dbReference type="PANTHER" id="PTHR24333">
    <property type="entry name" value="HOMEO BOX HB9 LIKE A-RELATED"/>
    <property type="match status" value="1"/>
</dbReference>
<dbReference type="Gene3D" id="1.10.10.60">
    <property type="entry name" value="Homeodomain-like"/>
    <property type="match status" value="1"/>
</dbReference>
<evidence type="ECO:0000256" key="3">
    <source>
        <dbReference type="ARBA" id="ARBA00023155"/>
    </source>
</evidence>
<gene>
    <name evidence="9" type="ORF">OS493_001418</name>
</gene>
<dbReference type="PANTHER" id="PTHR24333:SF5">
    <property type="entry name" value="VENT HOMEOBOX"/>
    <property type="match status" value="1"/>
</dbReference>
<dbReference type="Proteomes" id="UP001163046">
    <property type="component" value="Unassembled WGS sequence"/>
</dbReference>
<sequence>MNSSLVLHHTLAFEDEEDIRERRSSGHCFHNNKSKQWKTNSRNIATSQKAKRAELSSEVGLTETQVKTWFQNRRTKWRKEIRDEVATTVAQTNKRLQESLSDQRSSDDAELCSES</sequence>
<keyword evidence="2 5" id="KW-0238">DNA-binding</keyword>
<protein>
    <recommendedName>
        <fullName evidence="8">Homeobox domain-containing protein</fullName>
    </recommendedName>
</protein>
<dbReference type="InterPro" id="IPR009057">
    <property type="entry name" value="Homeodomain-like_sf"/>
</dbReference>
<dbReference type="PRINTS" id="PR00031">
    <property type="entry name" value="HTHREPRESSR"/>
</dbReference>
<accession>A0A9X0CZ52</accession>
<dbReference type="InterPro" id="IPR000047">
    <property type="entry name" value="HTH_motif"/>
</dbReference>
<evidence type="ECO:0000256" key="1">
    <source>
        <dbReference type="ARBA" id="ARBA00004123"/>
    </source>
</evidence>
<dbReference type="AlphaFoldDB" id="A0A9X0CZ52"/>
<feature type="domain" description="Homeobox" evidence="8">
    <location>
        <begin position="49"/>
        <end position="80"/>
    </location>
</feature>